<dbReference type="Proteomes" id="UP000190105">
    <property type="component" value="Unassembled WGS sequence"/>
</dbReference>
<sequence length="290" mass="33533">MRADFKQESFDEGCFNRIFKGLSFEGIGLKLARVKKIVEVEQIENYKKPLLMLLLEDETILHIEFMNDKIKPNIESMMIYDVYIRIKYGIQVTTVILYSGSEQKEKLKIDSGSIHYEAQIICLSEFNGQEIYSEIEGKIHSGSMLSDIDKLKLIFLPFMYHSLLLGEALSKVLLLIEALNEEEERLAYLTVITEVVSRFTGNKGIDVVKEYLMDTEVGLRIKDAGVKEGMRNSLLIILLHKFDSLPDNLYFAITNQQNENILMEWLRKVSGINTIDELKKMVFSRNRIKE</sequence>
<accession>A0A1T4XEW6</accession>
<reference evidence="2" key="1">
    <citation type="submission" date="2017-02" db="EMBL/GenBank/DDBJ databases">
        <authorList>
            <person name="Varghese N."/>
            <person name="Submissions S."/>
        </authorList>
    </citation>
    <scope>NUCLEOTIDE SEQUENCE [LARGE SCALE GENOMIC DNA]</scope>
    <source>
        <strain evidence="2">USBA 833</strain>
    </source>
</reference>
<dbReference type="STRING" id="1147123.SAMN05443428_10830"/>
<protein>
    <recommendedName>
        <fullName evidence="3">Transposase (putative) YhgA-like domain-containing protein</fullName>
    </recommendedName>
</protein>
<organism evidence="1 2">
    <name type="scientific">Caloramator quimbayensis</name>
    <dbReference type="NCBI Taxonomy" id="1147123"/>
    <lineage>
        <taxon>Bacteria</taxon>
        <taxon>Bacillati</taxon>
        <taxon>Bacillota</taxon>
        <taxon>Clostridia</taxon>
        <taxon>Eubacteriales</taxon>
        <taxon>Clostridiaceae</taxon>
        <taxon>Caloramator</taxon>
    </lineage>
</organism>
<evidence type="ECO:0008006" key="3">
    <source>
        <dbReference type="Google" id="ProtNLM"/>
    </source>
</evidence>
<dbReference type="AlphaFoldDB" id="A0A1T4XEW6"/>
<keyword evidence="2" id="KW-1185">Reference proteome</keyword>
<dbReference type="RefSeq" id="WP_078696341.1">
    <property type="nucleotide sequence ID" value="NZ_FUYH01000008.1"/>
</dbReference>
<evidence type="ECO:0000313" key="2">
    <source>
        <dbReference type="Proteomes" id="UP000190105"/>
    </source>
</evidence>
<evidence type="ECO:0000313" key="1">
    <source>
        <dbReference type="EMBL" id="SKA87595.1"/>
    </source>
</evidence>
<dbReference type="OrthoDB" id="1951723at2"/>
<name>A0A1T4XEW6_9CLOT</name>
<dbReference type="EMBL" id="FUYH01000008">
    <property type="protein sequence ID" value="SKA87595.1"/>
    <property type="molecule type" value="Genomic_DNA"/>
</dbReference>
<gene>
    <name evidence="1" type="ORF">SAMN05443428_10830</name>
</gene>
<proteinExistence type="predicted"/>